<evidence type="ECO:0000313" key="1">
    <source>
        <dbReference type="EMBL" id="KAL3780091.1"/>
    </source>
</evidence>
<protein>
    <submittedName>
        <fullName evidence="1">Uncharacterized protein</fullName>
    </submittedName>
</protein>
<name>A0ABD3NXY8_9STRA</name>
<reference evidence="1 2" key="1">
    <citation type="submission" date="2024-10" db="EMBL/GenBank/DDBJ databases">
        <title>Updated reference genomes for cyclostephanoid diatoms.</title>
        <authorList>
            <person name="Roberts W.R."/>
            <person name="Alverson A.J."/>
        </authorList>
    </citation>
    <scope>NUCLEOTIDE SEQUENCE [LARGE SCALE GENOMIC DNA]</scope>
    <source>
        <strain evidence="1 2">AJA010-31</strain>
    </source>
</reference>
<keyword evidence="2" id="KW-1185">Reference proteome</keyword>
<accession>A0ABD3NXY8</accession>
<organism evidence="1 2">
    <name type="scientific">Cyclotella atomus</name>
    <dbReference type="NCBI Taxonomy" id="382360"/>
    <lineage>
        <taxon>Eukaryota</taxon>
        <taxon>Sar</taxon>
        <taxon>Stramenopiles</taxon>
        <taxon>Ochrophyta</taxon>
        <taxon>Bacillariophyta</taxon>
        <taxon>Coscinodiscophyceae</taxon>
        <taxon>Thalassiosirophycidae</taxon>
        <taxon>Stephanodiscales</taxon>
        <taxon>Stephanodiscaceae</taxon>
        <taxon>Cyclotella</taxon>
    </lineage>
</organism>
<gene>
    <name evidence="1" type="ORF">ACHAWO_002181</name>
</gene>
<proteinExistence type="predicted"/>
<sequence>MLNLLLSLVPTSLSLEKSMRPTLQKQSTVRLSSFIAILVIWSYGEYIANSSLIAKVMKRSSSSSHRKWRHIRVVPDDDDDRPVKISFRLYNPSDYPILHKFNQYMTCPLGNLTRGKGNRATPTGEVRTGDVPDELMRTAVGNGRVLDFTCTISTSLKLLTIGDSVTVQFSYSLDEMLGGDELSSRTLLWDAWPGHVGGSIVSPTYGNGVSATWRMTGLLSIKGEGRPPANSAGGGWSMKDVNMFLEHRNSNGDLLSNAPPVEKFDVVLFRTTHGWMSAKELTYDRFIEAISLAGQLLRAETVVLQTIPFTNNIKTVGDWKEMYRINSMIRDIAKNWNHHNSTTTTSVKHVLVHEYGQYVNHIIWKNAKYLGYSVSDPIGTNKDAILEKEGPTFLFDRLKDGQQFSASIPMVCSDLESLGVSRDKCNRNYLFSDGMHVCPERLSFRYGVGLACLIGCVYNRDDDDPGQQDGIRGCERECNDLFMSVSPIDNDWVDGNVTLASFA</sequence>
<dbReference type="Proteomes" id="UP001530400">
    <property type="component" value="Unassembled WGS sequence"/>
</dbReference>
<evidence type="ECO:0000313" key="2">
    <source>
        <dbReference type="Proteomes" id="UP001530400"/>
    </source>
</evidence>
<dbReference type="EMBL" id="JALLPJ020000906">
    <property type="protein sequence ID" value="KAL3780091.1"/>
    <property type="molecule type" value="Genomic_DNA"/>
</dbReference>
<dbReference type="AlphaFoldDB" id="A0ABD3NXY8"/>
<comment type="caution">
    <text evidence="1">The sequence shown here is derived from an EMBL/GenBank/DDBJ whole genome shotgun (WGS) entry which is preliminary data.</text>
</comment>